<sequence length="219" mass="23945">MFVRAELSEQARSRYPGIRLAAVSCENLDEEFSRRIKSLAEGVHTVLEEHLEEIDTTIASFEDFFGEAEHSCPLRNQLSTTRRKGLPPAPSLVRALLYAEMTTGVLMGVHDAARIDGEIVLDTADAHERFEGMSSPITCTAHEPVLRDGTGVIASLFQGPDKRTQVGGNTTAPVFSVFAPPRLSDERFVAAIDTVRRVLPPNTEVTVCDEVPSTPKPNS</sequence>
<evidence type="ECO:0008006" key="3">
    <source>
        <dbReference type="Google" id="ProtNLM"/>
    </source>
</evidence>
<dbReference type="AlphaFoldDB" id="A0A2T0GXG5"/>
<dbReference type="InParanoid" id="A0A2T0GXG5"/>
<keyword evidence="2" id="KW-1185">Reference proteome</keyword>
<gene>
    <name evidence="1" type="ORF">CEP50_08520</name>
</gene>
<comment type="caution">
    <text evidence="1">The sequence shown here is derived from an EMBL/GenBank/DDBJ whole genome shotgun (WGS) entry which is preliminary data.</text>
</comment>
<evidence type="ECO:0000313" key="2">
    <source>
        <dbReference type="Proteomes" id="UP000239352"/>
    </source>
</evidence>
<protein>
    <recommendedName>
        <fullName evidence="3">B3/B4 tRNA-binding domain-containing protein</fullName>
    </recommendedName>
</protein>
<organism evidence="1 2">
    <name type="scientific">Actinopolyspora mortivallis</name>
    <dbReference type="NCBI Taxonomy" id="33906"/>
    <lineage>
        <taxon>Bacteria</taxon>
        <taxon>Bacillati</taxon>
        <taxon>Actinomycetota</taxon>
        <taxon>Actinomycetes</taxon>
        <taxon>Actinopolysporales</taxon>
        <taxon>Actinopolysporaceae</taxon>
        <taxon>Actinopolyspora</taxon>
    </lineage>
</organism>
<dbReference type="RefSeq" id="WP_106113393.1">
    <property type="nucleotide sequence ID" value="NZ_PVSR01000009.1"/>
</dbReference>
<dbReference type="Proteomes" id="UP000239352">
    <property type="component" value="Unassembled WGS sequence"/>
</dbReference>
<name>A0A2T0GXG5_ACTMO</name>
<dbReference type="SUPFAM" id="SSF56037">
    <property type="entry name" value="PheT/TilS domain"/>
    <property type="match status" value="1"/>
</dbReference>
<evidence type="ECO:0000313" key="1">
    <source>
        <dbReference type="EMBL" id="PRW63815.1"/>
    </source>
</evidence>
<reference evidence="1 2" key="1">
    <citation type="submission" date="2018-03" db="EMBL/GenBank/DDBJ databases">
        <title>Actinopolyspora mortivallis from Sahara, screening for active biomolecules.</title>
        <authorList>
            <person name="Selama O."/>
            <person name="Wellington E.M.H."/>
            <person name="Hacene H."/>
        </authorList>
    </citation>
    <scope>NUCLEOTIDE SEQUENCE [LARGE SCALE GENOMIC DNA]</scope>
    <source>
        <strain evidence="1 2">M5A</strain>
    </source>
</reference>
<dbReference type="EMBL" id="PVSR01000009">
    <property type="protein sequence ID" value="PRW63815.1"/>
    <property type="molecule type" value="Genomic_DNA"/>
</dbReference>
<proteinExistence type="predicted"/>
<accession>A0A2T0GXG5</accession>